<feature type="compositionally biased region" description="Basic and acidic residues" evidence="6">
    <location>
        <begin position="67"/>
        <end position="81"/>
    </location>
</feature>
<name>A0A1B0CKV6_LUTLO</name>
<evidence type="ECO:0000256" key="3">
    <source>
        <dbReference type="ARBA" id="ARBA00022771"/>
    </source>
</evidence>
<organism evidence="9 10">
    <name type="scientific">Lutzomyia longipalpis</name>
    <name type="common">Sand fly</name>
    <dbReference type="NCBI Taxonomy" id="7200"/>
    <lineage>
        <taxon>Eukaryota</taxon>
        <taxon>Metazoa</taxon>
        <taxon>Ecdysozoa</taxon>
        <taxon>Arthropoda</taxon>
        <taxon>Hexapoda</taxon>
        <taxon>Insecta</taxon>
        <taxon>Pterygota</taxon>
        <taxon>Neoptera</taxon>
        <taxon>Endopterygota</taxon>
        <taxon>Diptera</taxon>
        <taxon>Nematocera</taxon>
        <taxon>Psychodoidea</taxon>
        <taxon>Psychodidae</taxon>
        <taxon>Lutzomyia</taxon>
        <taxon>Lutzomyia</taxon>
    </lineage>
</organism>
<dbReference type="PROSITE" id="PS00028">
    <property type="entry name" value="ZINC_FINGER_C2H2_1"/>
    <property type="match status" value="1"/>
</dbReference>
<dbReference type="EnsemblMetazoa" id="LLOJ005243-RA">
    <property type="protein sequence ID" value="LLOJ005243-PA"/>
    <property type="gene ID" value="LLOJ005243"/>
</dbReference>
<evidence type="ECO:0000313" key="8">
    <source>
        <dbReference type="EMBL" id="MBC1180949.1"/>
    </source>
</evidence>
<dbReference type="GO" id="GO:0000978">
    <property type="term" value="F:RNA polymerase II cis-regulatory region sequence-specific DNA binding"/>
    <property type="evidence" value="ECO:0007669"/>
    <property type="project" value="TreeGrafter"/>
</dbReference>
<evidence type="ECO:0000256" key="5">
    <source>
        <dbReference type="PROSITE-ProRule" id="PRU00042"/>
    </source>
</evidence>
<feature type="compositionally biased region" description="Polar residues" evidence="6">
    <location>
        <begin position="30"/>
        <end position="41"/>
    </location>
</feature>
<evidence type="ECO:0000256" key="2">
    <source>
        <dbReference type="ARBA" id="ARBA00022737"/>
    </source>
</evidence>
<dbReference type="InterPro" id="IPR036236">
    <property type="entry name" value="Znf_C2H2_sf"/>
</dbReference>
<dbReference type="Gene3D" id="3.30.160.60">
    <property type="entry name" value="Classic Zinc Finger"/>
    <property type="match status" value="2"/>
</dbReference>
<dbReference type="Proteomes" id="UP000092461">
    <property type="component" value="Unassembled WGS sequence"/>
</dbReference>
<reference evidence="8" key="2">
    <citation type="journal article" date="2020" name="BMC">
        <title>Leishmania infection induces a limited differential gene expression in the sand fly midgut.</title>
        <authorList>
            <person name="Coutinho-Abreu I.V."/>
            <person name="Serafim T.D."/>
            <person name="Meneses C."/>
            <person name="Kamhawi S."/>
            <person name="Oliveira F."/>
            <person name="Valenzuela J.G."/>
        </authorList>
    </citation>
    <scope>NUCLEOTIDE SEQUENCE</scope>
    <source>
        <strain evidence="8">Jacobina</strain>
        <tissue evidence="8">Midgut</tissue>
    </source>
</reference>
<feature type="compositionally biased region" description="Basic and acidic residues" evidence="6">
    <location>
        <begin position="189"/>
        <end position="199"/>
    </location>
</feature>
<evidence type="ECO:0000256" key="1">
    <source>
        <dbReference type="ARBA" id="ARBA00022723"/>
    </source>
</evidence>
<sequence length="425" mass="47031">MSVNTPKRIKRASECVEGVTSDPSDAFAQFTATSPDGSSCGSPELGLQHTPAHSIPPPLTGTPVDRSGGEKCENRRGRPRSESLTTLMLEGNRSPSSIKCKFCNRERPYICDYPGCNRGFTQSGQLKTHQRLHTGERPFICSVQNCGMRFTHANRHCPVHVHSQLRRDDNYVVTANPEQNDDVQRWLERYKSEREDRTPTRKTPQRKIPKEDNNENVAADGPVTPNAGQYKSRKGLMVELDMNAGLGFSPVAPKSKPQPKVINWQEPLSQGEESADEFEASPPRRFYPKKKWLRDACLDDLAKPLTEAAATTAQSPPTVEPTVVTNANQMRPTVLMMASKGGVIPTDLPAQQPHVEDFTEAFPPAPPLAVPPPLPPRMDENRKWLGALALMQLATDENGHADDLPPSPVTAPSYTNLLRQMAFIF</sequence>
<keyword evidence="10" id="KW-1185">Reference proteome</keyword>
<evidence type="ECO:0000313" key="9">
    <source>
        <dbReference type="EnsemblMetazoa" id="LLOJ005243-PA"/>
    </source>
</evidence>
<feature type="region of interest" description="Disordered" evidence="6">
    <location>
        <begin position="189"/>
        <end position="230"/>
    </location>
</feature>
<dbReference type="GO" id="GO:0005667">
    <property type="term" value="C:transcription regulator complex"/>
    <property type="evidence" value="ECO:0007669"/>
    <property type="project" value="TreeGrafter"/>
</dbReference>
<keyword evidence="2" id="KW-0677">Repeat</keyword>
<dbReference type="GO" id="GO:0000785">
    <property type="term" value="C:chromatin"/>
    <property type="evidence" value="ECO:0007669"/>
    <property type="project" value="TreeGrafter"/>
</dbReference>
<feature type="region of interest" description="Disordered" evidence="6">
    <location>
        <begin position="1"/>
        <end position="82"/>
    </location>
</feature>
<protein>
    <submittedName>
        <fullName evidence="8">Putative zinc finger protein 1</fullName>
    </submittedName>
</protein>
<proteinExistence type="predicted"/>
<reference evidence="10" key="1">
    <citation type="submission" date="2012-05" db="EMBL/GenBank/DDBJ databases">
        <title>Whole Genome Assembly of Lutzomyia longipalpis.</title>
        <authorList>
            <person name="Richards S."/>
            <person name="Qu C."/>
            <person name="Dillon R."/>
            <person name="Worley K."/>
            <person name="Scherer S."/>
            <person name="Batterton M."/>
            <person name="Taylor A."/>
            <person name="Hawes A."/>
            <person name="Hernandez B."/>
            <person name="Kovar C."/>
            <person name="Mandapat C."/>
            <person name="Pham C."/>
            <person name="Qu C."/>
            <person name="Jing C."/>
            <person name="Bess C."/>
            <person name="Bandaranaike D."/>
            <person name="Ngo D."/>
            <person name="Ongeri F."/>
            <person name="Arias F."/>
            <person name="Lara F."/>
            <person name="Weissenberger G."/>
            <person name="Kamau G."/>
            <person name="Han H."/>
            <person name="Shen H."/>
            <person name="Dinh H."/>
            <person name="Khalil I."/>
            <person name="Jones J."/>
            <person name="Shafer J."/>
            <person name="Jayaseelan J."/>
            <person name="Quiroz J."/>
            <person name="Blankenburg K."/>
            <person name="Nguyen L."/>
            <person name="Jackson L."/>
            <person name="Francisco L."/>
            <person name="Tang L.-Y."/>
            <person name="Pu L.-L."/>
            <person name="Perales L."/>
            <person name="Lorensuhewa L."/>
            <person name="Munidasa M."/>
            <person name="Coyle M."/>
            <person name="Taylor M."/>
            <person name="Puazo M."/>
            <person name="Firestine M."/>
            <person name="Scheel M."/>
            <person name="Javaid M."/>
            <person name="Wang M."/>
            <person name="Li M."/>
            <person name="Tabassum N."/>
            <person name="Saada N."/>
            <person name="Osuji N."/>
            <person name="Aqrawi P."/>
            <person name="Fu Q."/>
            <person name="Thornton R."/>
            <person name="Raj R."/>
            <person name="Goodspeed R."/>
            <person name="Mata R."/>
            <person name="Najjar R."/>
            <person name="Gubbala S."/>
            <person name="Lee S."/>
            <person name="Denson S."/>
            <person name="Patil S."/>
            <person name="Macmil S."/>
            <person name="Qi S."/>
            <person name="Matskevitch T."/>
            <person name="Palculict T."/>
            <person name="Mathew T."/>
            <person name="Vee V."/>
            <person name="Velamala V."/>
            <person name="Korchina V."/>
            <person name="Cai W."/>
            <person name="Liu W."/>
            <person name="Dai W."/>
            <person name="Zou X."/>
            <person name="Zhu Y."/>
            <person name="Zhang Y."/>
            <person name="Wu Y.-Q."/>
            <person name="Xin Y."/>
            <person name="Nazarath L."/>
            <person name="Kovar C."/>
            <person name="Han Y."/>
            <person name="Muzny D."/>
            <person name="Gibbs R."/>
        </authorList>
    </citation>
    <scope>NUCLEOTIDE SEQUENCE [LARGE SCALE GENOMIC DNA]</scope>
    <source>
        <strain evidence="10">Jacobina</strain>
    </source>
</reference>
<feature type="domain" description="C2H2-type" evidence="7">
    <location>
        <begin position="109"/>
        <end position="138"/>
    </location>
</feature>
<keyword evidence="3 5" id="KW-0863">Zinc-finger</keyword>
<keyword evidence="4" id="KW-0862">Zinc</keyword>
<evidence type="ECO:0000256" key="4">
    <source>
        <dbReference type="ARBA" id="ARBA00022833"/>
    </source>
</evidence>
<dbReference type="FunFam" id="3.30.160.60:FF:000474">
    <property type="entry name" value="zinc finger protein 367"/>
    <property type="match status" value="1"/>
</dbReference>
<dbReference type="VEuPathDB" id="VectorBase:LLONM1_006803"/>
<dbReference type="GO" id="GO:0031519">
    <property type="term" value="C:PcG protein complex"/>
    <property type="evidence" value="ECO:0007669"/>
    <property type="project" value="TreeGrafter"/>
</dbReference>
<dbReference type="PANTHER" id="PTHR14003:SF26">
    <property type="entry name" value="ZINC FINGER PROTEIN 367"/>
    <property type="match status" value="1"/>
</dbReference>
<dbReference type="InterPro" id="IPR013087">
    <property type="entry name" value="Znf_C2H2_type"/>
</dbReference>
<dbReference type="AlphaFoldDB" id="A0A1B0CKV6"/>
<dbReference type="SMART" id="SM00355">
    <property type="entry name" value="ZnF_C2H2"/>
    <property type="match status" value="2"/>
</dbReference>
<dbReference type="PROSITE" id="PS50157">
    <property type="entry name" value="ZINC_FINGER_C2H2_2"/>
    <property type="match status" value="1"/>
</dbReference>
<dbReference type="SUPFAM" id="SSF57667">
    <property type="entry name" value="beta-beta-alpha zinc fingers"/>
    <property type="match status" value="1"/>
</dbReference>
<dbReference type="GO" id="GO:0008270">
    <property type="term" value="F:zinc ion binding"/>
    <property type="evidence" value="ECO:0007669"/>
    <property type="project" value="UniProtKB-KW"/>
</dbReference>
<dbReference type="VEuPathDB" id="VectorBase:LLOJ005243"/>
<dbReference type="GO" id="GO:0000981">
    <property type="term" value="F:DNA-binding transcription factor activity, RNA polymerase II-specific"/>
    <property type="evidence" value="ECO:0007669"/>
    <property type="project" value="TreeGrafter"/>
</dbReference>
<keyword evidence="1" id="KW-0479">Metal-binding</keyword>
<dbReference type="PANTHER" id="PTHR14003">
    <property type="entry name" value="TRANSCRIPTIONAL REPRESSOR PROTEIN YY"/>
    <property type="match status" value="1"/>
</dbReference>
<evidence type="ECO:0000256" key="6">
    <source>
        <dbReference type="SAM" id="MobiDB-lite"/>
    </source>
</evidence>
<dbReference type="EMBL" id="AJWK01016666">
    <property type="status" value="NOT_ANNOTATED_CDS"/>
    <property type="molecule type" value="Genomic_DNA"/>
</dbReference>
<evidence type="ECO:0000259" key="7">
    <source>
        <dbReference type="PROSITE" id="PS50157"/>
    </source>
</evidence>
<evidence type="ECO:0000313" key="10">
    <source>
        <dbReference type="Proteomes" id="UP000092461"/>
    </source>
</evidence>
<accession>A0A1B0CKV6</accession>
<dbReference type="EMBL" id="GITU01012246">
    <property type="protein sequence ID" value="MBC1180949.1"/>
    <property type="molecule type" value="Transcribed_RNA"/>
</dbReference>
<reference evidence="9" key="3">
    <citation type="submission" date="2020-05" db="UniProtKB">
        <authorList>
            <consortium name="EnsemblMetazoa"/>
        </authorList>
    </citation>
    <scope>IDENTIFICATION</scope>
    <source>
        <strain evidence="9">Jacobina</strain>
    </source>
</reference>